<feature type="compositionally biased region" description="Basic residues" evidence="1">
    <location>
        <begin position="141"/>
        <end position="156"/>
    </location>
</feature>
<feature type="compositionally biased region" description="Basic and acidic residues" evidence="1">
    <location>
        <begin position="409"/>
        <end position="419"/>
    </location>
</feature>
<feature type="compositionally biased region" description="Basic and acidic residues" evidence="1">
    <location>
        <begin position="126"/>
        <end position="135"/>
    </location>
</feature>
<keyword evidence="3" id="KW-1185">Reference proteome</keyword>
<dbReference type="AlphaFoldDB" id="A0A9W8NPH6"/>
<sequence>MLSSLLGSRAERHQQEDFYPIASDTNSIYASSNTGKAGPSSAIYTDPSVRSLGPDSEGDYEVNDQMSTEPVPADFNYQTVIAPSSPSSSVHHLPITRSKARARAQALKRSENEDLGDPIEDADLQEPERYNDEHLPLPNSPRRKPAPKKAKSRTKVLRNDSFDGSVDERDSNSLGVPGDSASGSGSYISSPRGDEDDIYSLYETDAGGEDSEASAIADITNRSDRKGKGRAITTTYSAKSGNKKVSKTRRAVGAAKKTGAHSANKPTKSQKPVRGNQVPDVPNGESTKRAILAPVSCQNTQVPTQASLGTVSASYSAIQKALSPLAARSKGPTHRKPKKPFDASNLDRSNTSLQGVSPSHGDTSIYQHSMTQPRSTGSSPSTEIEPPVGKIAHTTSQNTRSTLSVPSFKPERKTYHPSERSSNAKQEGRSITCNQQDAHPNKLSDPFTVPSPEQHANSTSAEYGHTHPRIRPSYDAGGGPSKRPSGVEPSIRPIEKVKAAPKRKAPFDDIQASTAVSSPRADADPVYCRRLSDLPGDADLADHSVAETLHPDNYGGNPGENEEFPGDYGSRYESSVPMQIDETPKPPSMEDIPSRIGAHSKQAANKKLLSPNVHASSEISKCLYRGARTPTPKFYDLGSELGRYLAYEAFDIDAFRGTRRHRLPRRNTVNGKKS</sequence>
<accession>A0A9W8NPH6</accession>
<feature type="compositionally biased region" description="Acidic residues" evidence="1">
    <location>
        <begin position="113"/>
        <end position="125"/>
    </location>
</feature>
<reference evidence="2" key="1">
    <citation type="submission" date="2022-07" db="EMBL/GenBank/DDBJ databases">
        <title>Genome Sequence of Xylaria arbuscula.</title>
        <authorList>
            <person name="Buettner E."/>
        </authorList>
    </citation>
    <scope>NUCLEOTIDE SEQUENCE</scope>
    <source>
        <strain evidence="2">VT107</strain>
    </source>
</reference>
<dbReference type="EMBL" id="JANPWZ010000023">
    <property type="protein sequence ID" value="KAJ3580198.1"/>
    <property type="molecule type" value="Genomic_DNA"/>
</dbReference>
<evidence type="ECO:0000313" key="2">
    <source>
        <dbReference type="EMBL" id="KAJ3580198.1"/>
    </source>
</evidence>
<feature type="region of interest" description="Disordered" evidence="1">
    <location>
        <begin position="324"/>
        <end position="522"/>
    </location>
</feature>
<feature type="compositionally biased region" description="Polar residues" evidence="1">
    <location>
        <begin position="420"/>
        <end position="438"/>
    </location>
</feature>
<feature type="compositionally biased region" description="Polar residues" evidence="1">
    <location>
        <begin position="23"/>
        <end position="35"/>
    </location>
</feature>
<comment type="caution">
    <text evidence="2">The sequence shown here is derived from an EMBL/GenBank/DDBJ whole genome shotgun (WGS) entry which is preliminary data.</text>
</comment>
<feature type="compositionally biased region" description="Low complexity" evidence="1">
    <location>
        <begin position="178"/>
        <end position="191"/>
    </location>
</feature>
<feature type="region of interest" description="Disordered" evidence="1">
    <location>
        <begin position="1"/>
        <end position="301"/>
    </location>
</feature>
<feature type="compositionally biased region" description="Basic residues" evidence="1">
    <location>
        <begin position="241"/>
        <end position="250"/>
    </location>
</feature>
<organism evidence="2 3">
    <name type="scientific">Xylaria arbuscula</name>
    <dbReference type="NCBI Taxonomy" id="114810"/>
    <lineage>
        <taxon>Eukaryota</taxon>
        <taxon>Fungi</taxon>
        <taxon>Dikarya</taxon>
        <taxon>Ascomycota</taxon>
        <taxon>Pezizomycotina</taxon>
        <taxon>Sordariomycetes</taxon>
        <taxon>Xylariomycetidae</taxon>
        <taxon>Xylariales</taxon>
        <taxon>Xylariaceae</taxon>
        <taxon>Xylaria</taxon>
    </lineage>
</organism>
<feature type="compositionally biased region" description="Basic and acidic residues" evidence="1">
    <location>
        <begin position="157"/>
        <end position="171"/>
    </location>
</feature>
<gene>
    <name evidence="2" type="ORF">NPX13_g374</name>
</gene>
<proteinExistence type="predicted"/>
<protein>
    <submittedName>
        <fullName evidence="2">Uncharacterized protein</fullName>
    </submittedName>
</protein>
<dbReference type="Proteomes" id="UP001148614">
    <property type="component" value="Unassembled WGS sequence"/>
</dbReference>
<feature type="compositionally biased region" description="Polar residues" evidence="1">
    <location>
        <begin position="393"/>
        <end position="405"/>
    </location>
</feature>
<evidence type="ECO:0000256" key="1">
    <source>
        <dbReference type="SAM" id="MobiDB-lite"/>
    </source>
</evidence>
<evidence type="ECO:0000313" key="3">
    <source>
        <dbReference type="Proteomes" id="UP001148614"/>
    </source>
</evidence>
<feature type="compositionally biased region" description="Polar residues" evidence="1">
    <location>
        <begin position="346"/>
        <end position="382"/>
    </location>
</feature>
<feature type="region of interest" description="Disordered" evidence="1">
    <location>
        <begin position="538"/>
        <end position="603"/>
    </location>
</feature>
<name>A0A9W8NPH6_9PEZI</name>